<comment type="caution">
    <text evidence="1">The sequence shown here is derived from an EMBL/GenBank/DDBJ whole genome shotgun (WGS) entry which is preliminary data.</text>
</comment>
<dbReference type="AlphaFoldDB" id="A0AAD6SJX6"/>
<evidence type="ECO:0000313" key="2">
    <source>
        <dbReference type="EMBL" id="KAJ7038716.1"/>
    </source>
</evidence>
<keyword evidence="3" id="KW-1185">Reference proteome</keyword>
<name>A0AAD6SJX6_9AGAR</name>
<accession>A0AAD6SJX6</accession>
<dbReference type="EMBL" id="JARJCM010000110">
    <property type="protein sequence ID" value="KAJ7028607.1"/>
    <property type="molecule type" value="Genomic_DNA"/>
</dbReference>
<sequence length="221" mass="23875">MSYAGDNDVPMPRTTKSAIPHIPHIRSLQKACNLHARILMGVLSQKPGPTGLPAEPMASFETRFSATDGGGAHMPAAAIPSSDAVYGQVAALLTSANATDSQTARDVARIGQHHLYLMFTTVANAGLHSFAPDVSGNPESTYNLVHEGVFVDSFRAVASSSAYYSLYALSLPSINDENLLRRVYRSFVYGYLRIEARSTLFNVYPWLIILLDAFGLPLTKG</sequence>
<evidence type="ECO:0000313" key="1">
    <source>
        <dbReference type="EMBL" id="KAJ7028607.1"/>
    </source>
</evidence>
<organism evidence="1 3">
    <name type="scientific">Mycena alexandri</name>
    <dbReference type="NCBI Taxonomy" id="1745969"/>
    <lineage>
        <taxon>Eukaryota</taxon>
        <taxon>Fungi</taxon>
        <taxon>Dikarya</taxon>
        <taxon>Basidiomycota</taxon>
        <taxon>Agaricomycotina</taxon>
        <taxon>Agaricomycetes</taxon>
        <taxon>Agaricomycetidae</taxon>
        <taxon>Agaricales</taxon>
        <taxon>Marasmiineae</taxon>
        <taxon>Mycenaceae</taxon>
        <taxon>Mycena</taxon>
    </lineage>
</organism>
<gene>
    <name evidence="2" type="ORF">C8F04DRAFT_1255638</name>
    <name evidence="1" type="ORF">C8F04DRAFT_1265757</name>
</gene>
<evidence type="ECO:0000313" key="3">
    <source>
        <dbReference type="Proteomes" id="UP001218188"/>
    </source>
</evidence>
<protein>
    <submittedName>
        <fullName evidence="1">Uncharacterized protein</fullName>
    </submittedName>
</protein>
<reference evidence="1" key="1">
    <citation type="submission" date="2023-03" db="EMBL/GenBank/DDBJ databases">
        <title>Massive genome expansion in bonnet fungi (Mycena s.s.) driven by repeated elements and novel gene families across ecological guilds.</title>
        <authorList>
            <consortium name="Lawrence Berkeley National Laboratory"/>
            <person name="Harder C.B."/>
            <person name="Miyauchi S."/>
            <person name="Viragh M."/>
            <person name="Kuo A."/>
            <person name="Thoen E."/>
            <person name="Andreopoulos B."/>
            <person name="Lu D."/>
            <person name="Skrede I."/>
            <person name="Drula E."/>
            <person name="Henrissat B."/>
            <person name="Morin E."/>
            <person name="Kohler A."/>
            <person name="Barry K."/>
            <person name="LaButti K."/>
            <person name="Morin E."/>
            <person name="Salamov A."/>
            <person name="Lipzen A."/>
            <person name="Mereny Z."/>
            <person name="Hegedus B."/>
            <person name="Baldrian P."/>
            <person name="Stursova M."/>
            <person name="Weitz H."/>
            <person name="Taylor A."/>
            <person name="Grigoriev I.V."/>
            <person name="Nagy L.G."/>
            <person name="Martin F."/>
            <person name="Kauserud H."/>
        </authorList>
    </citation>
    <scope>NUCLEOTIDE SEQUENCE</scope>
    <source>
        <strain evidence="1">CBHHK200</strain>
    </source>
</reference>
<proteinExistence type="predicted"/>
<dbReference type="Proteomes" id="UP001218188">
    <property type="component" value="Unassembled WGS sequence"/>
</dbReference>
<dbReference type="EMBL" id="JARJCM010000030">
    <property type="protein sequence ID" value="KAJ7038716.1"/>
    <property type="molecule type" value="Genomic_DNA"/>
</dbReference>